<protein>
    <recommendedName>
        <fullName evidence="3">Glycosyltransferase</fullName>
    </recommendedName>
</protein>
<dbReference type="SUPFAM" id="SSF53756">
    <property type="entry name" value="UDP-Glycosyltransferase/glycogen phosphorylase"/>
    <property type="match status" value="1"/>
</dbReference>
<gene>
    <name evidence="1" type="ORF">DSM104329_00128</name>
</gene>
<keyword evidence="2" id="KW-1185">Reference proteome</keyword>
<name>A0A9E7BYT4_9ACTN</name>
<dbReference type="Proteomes" id="UP001162834">
    <property type="component" value="Chromosome"/>
</dbReference>
<dbReference type="KEGG" id="sbae:DSM104329_00128"/>
<organism evidence="1 2">
    <name type="scientific">Capillimicrobium parvum</name>
    <dbReference type="NCBI Taxonomy" id="2884022"/>
    <lineage>
        <taxon>Bacteria</taxon>
        <taxon>Bacillati</taxon>
        <taxon>Actinomycetota</taxon>
        <taxon>Thermoleophilia</taxon>
        <taxon>Solirubrobacterales</taxon>
        <taxon>Capillimicrobiaceae</taxon>
        <taxon>Capillimicrobium</taxon>
    </lineage>
</organism>
<dbReference type="Gene3D" id="3.40.50.2000">
    <property type="entry name" value="Glycogen Phosphorylase B"/>
    <property type="match status" value="1"/>
</dbReference>
<proteinExistence type="predicted"/>
<evidence type="ECO:0000313" key="2">
    <source>
        <dbReference type="Proteomes" id="UP001162834"/>
    </source>
</evidence>
<evidence type="ECO:0008006" key="3">
    <source>
        <dbReference type="Google" id="ProtNLM"/>
    </source>
</evidence>
<accession>A0A9E7BYT4</accession>
<sequence length="610" mass="63091">MTTIAEHAALLAEYEDLTDALLARGDAEQAACAAQTGAAVFAMNHPGGFASARLDRALLAAGEALGPAPRWSGDGAGPRRVLHVLSHADAQGGHTRLALRWMGRDAGRRHSVVVTSPTGETPRPVLDAVTAGGGRELSVLDPAGDLLDGTNGLLERARRLRGMAFAHDAVVLYLDPHDPLPAIALGGLRERPPVLGCDVTDHTFGIGRPAVDLHVAPREQARRTAVTRRGIPDGRVRVLPLPVTSSADGAVRAQTRTALGLAEDDVLLLTVAAAYKFESAGAPHLLDLVEPVLHDYPQARLIAAGPSQEGRWAHAHARTGGRVAALGVVESAGLVAAADVVLESYPCGGGTFALEAASAGLPLLGFAPDPDEAALLSARSMSCGGWPYPQTPQAYRESLARLIADRTARAAAGREAWDATRLSHDAERWSAAVAGLYRDAAALGPVDPAELGEPPRAAERDSEVTHALHASGGKLIDPAKAATVTARVRLIAADPALATLFVHVTGGFPVPPRRFGQAVAAPAPEPAALVEAVARLRDASVSGLAERCVLVLDPNEIEAAVPTLEAALGDGGEFELQLTPAADPCAVLDFDTVPIPVAGDRLAARGIALA</sequence>
<reference evidence="1" key="1">
    <citation type="journal article" date="2022" name="Int. J. Syst. Evol. Microbiol.">
        <title>Pseudomonas aegrilactucae sp. nov. and Pseudomonas morbosilactucae sp. nov., pathogens causing bacterial rot of lettuce in Japan.</title>
        <authorList>
            <person name="Sawada H."/>
            <person name="Fujikawa T."/>
            <person name="Satou M."/>
        </authorList>
    </citation>
    <scope>NUCLEOTIDE SEQUENCE</scope>
    <source>
        <strain evidence="1">0166_1</strain>
    </source>
</reference>
<evidence type="ECO:0000313" key="1">
    <source>
        <dbReference type="EMBL" id="UGS33763.1"/>
    </source>
</evidence>
<dbReference type="EMBL" id="CP087164">
    <property type="protein sequence ID" value="UGS33763.1"/>
    <property type="molecule type" value="Genomic_DNA"/>
</dbReference>
<dbReference type="AlphaFoldDB" id="A0A9E7BYT4"/>
<dbReference type="RefSeq" id="WP_259313457.1">
    <property type="nucleotide sequence ID" value="NZ_CP087164.1"/>
</dbReference>